<name>A0ABV5T353_9MICO</name>
<feature type="signal peptide" evidence="2">
    <location>
        <begin position="1"/>
        <end position="25"/>
    </location>
</feature>
<feature type="chain" id="PRO_5046751354" evidence="2">
    <location>
        <begin position="26"/>
        <end position="240"/>
    </location>
</feature>
<dbReference type="InterPro" id="IPR021255">
    <property type="entry name" value="DUF2807"/>
</dbReference>
<keyword evidence="5" id="KW-1185">Reference proteome</keyword>
<evidence type="ECO:0000259" key="3">
    <source>
        <dbReference type="Pfam" id="PF10988"/>
    </source>
</evidence>
<comment type="caution">
    <text evidence="4">The sequence shown here is derived from an EMBL/GenBank/DDBJ whole genome shotgun (WGS) entry which is preliminary data.</text>
</comment>
<evidence type="ECO:0000256" key="2">
    <source>
        <dbReference type="SAM" id="SignalP"/>
    </source>
</evidence>
<dbReference type="PANTHER" id="PTHR39200:SF1">
    <property type="entry name" value="AUTO-TRANSPORTER ADHESIN HEAD GIN DOMAIN-CONTAINING PROTEIN-RELATED"/>
    <property type="match status" value="1"/>
</dbReference>
<dbReference type="Gene3D" id="2.160.20.120">
    <property type="match status" value="1"/>
</dbReference>
<evidence type="ECO:0000313" key="4">
    <source>
        <dbReference type="EMBL" id="MFB9646847.1"/>
    </source>
</evidence>
<dbReference type="Proteomes" id="UP001589611">
    <property type="component" value="Unassembled WGS sequence"/>
</dbReference>
<evidence type="ECO:0000256" key="1">
    <source>
        <dbReference type="SAM" id="MobiDB-lite"/>
    </source>
</evidence>
<dbReference type="Pfam" id="PF10988">
    <property type="entry name" value="DUF2807"/>
    <property type="match status" value="1"/>
</dbReference>
<protein>
    <submittedName>
        <fullName evidence="4">Head GIN domain-containing protein</fullName>
    </submittedName>
</protein>
<sequence length="240" mass="23944">MRTTRSAAALVSAALAATASVLALAGCVPTIVAGPMSSEEREIDAVTIVVLDTAGDLSISEGAPGLVIHAPEGALARLTSEVDGETLVLGTTPGPEIVVGDVRYELTLPELAAIDLNGSGDVDATVSGSGPIRLDLDGSGDVEWTGLETERVEVVLAGSGEIEISGSATELSIQLEGSGNVDASDLQAQTADVSIAGSGDIDVSVRDDLVAGISGSGRVTYSGDPSVESDVTGSGDVVRE</sequence>
<accession>A0ABV5T353</accession>
<reference evidence="4 5" key="1">
    <citation type="submission" date="2024-09" db="EMBL/GenBank/DDBJ databases">
        <authorList>
            <person name="Sun Q."/>
            <person name="Mori K."/>
        </authorList>
    </citation>
    <scope>NUCLEOTIDE SEQUENCE [LARGE SCALE GENOMIC DNA]</scope>
    <source>
        <strain evidence="4 5">JCM 1342</strain>
    </source>
</reference>
<dbReference type="RefSeq" id="WP_344715072.1">
    <property type="nucleotide sequence ID" value="NZ_BAAAWH010000001.1"/>
</dbReference>
<proteinExistence type="predicted"/>
<dbReference type="PROSITE" id="PS51257">
    <property type="entry name" value="PROKAR_LIPOPROTEIN"/>
    <property type="match status" value="1"/>
</dbReference>
<feature type="region of interest" description="Disordered" evidence="1">
    <location>
        <begin position="220"/>
        <end position="240"/>
    </location>
</feature>
<keyword evidence="2" id="KW-0732">Signal</keyword>
<evidence type="ECO:0000313" key="5">
    <source>
        <dbReference type="Proteomes" id="UP001589611"/>
    </source>
</evidence>
<dbReference type="PANTHER" id="PTHR39200">
    <property type="entry name" value="HYPOTHETICAL EXPORTED PROTEIN"/>
    <property type="match status" value="1"/>
</dbReference>
<dbReference type="EMBL" id="JBHMBE010000004">
    <property type="protein sequence ID" value="MFB9646847.1"/>
    <property type="molecule type" value="Genomic_DNA"/>
</dbReference>
<gene>
    <name evidence="4" type="ORF">ACFFPJ_13690</name>
</gene>
<feature type="domain" description="Putative auto-transporter adhesin head GIN" evidence="3">
    <location>
        <begin position="65"/>
        <end position="225"/>
    </location>
</feature>
<organism evidence="4 5">
    <name type="scientific">Microbacterium terregens</name>
    <dbReference type="NCBI Taxonomy" id="69363"/>
    <lineage>
        <taxon>Bacteria</taxon>
        <taxon>Bacillati</taxon>
        <taxon>Actinomycetota</taxon>
        <taxon>Actinomycetes</taxon>
        <taxon>Micrococcales</taxon>
        <taxon>Microbacteriaceae</taxon>
        <taxon>Microbacterium</taxon>
    </lineage>
</organism>